<accession>A0ABN1I9M9</accession>
<keyword evidence="6" id="KW-1185">Reference proteome</keyword>
<dbReference type="PRINTS" id="PR00032">
    <property type="entry name" value="HTHARAC"/>
</dbReference>
<feature type="domain" description="HTH araC/xylS-type" evidence="4">
    <location>
        <begin position="236"/>
        <end position="334"/>
    </location>
</feature>
<dbReference type="SUPFAM" id="SSF46689">
    <property type="entry name" value="Homeodomain-like"/>
    <property type="match status" value="1"/>
</dbReference>
<evidence type="ECO:0000256" key="2">
    <source>
        <dbReference type="ARBA" id="ARBA00023125"/>
    </source>
</evidence>
<protein>
    <submittedName>
        <fullName evidence="5">AraC family transcriptional regulator</fullName>
    </submittedName>
</protein>
<dbReference type="RefSeq" id="WP_343808062.1">
    <property type="nucleotide sequence ID" value="NZ_BAAAET010000005.1"/>
</dbReference>
<dbReference type="InterPro" id="IPR020449">
    <property type="entry name" value="Tscrpt_reg_AraC-type_HTH"/>
</dbReference>
<evidence type="ECO:0000256" key="1">
    <source>
        <dbReference type="ARBA" id="ARBA00023015"/>
    </source>
</evidence>
<dbReference type="InterPro" id="IPR032687">
    <property type="entry name" value="AraC-type_N"/>
</dbReference>
<dbReference type="EMBL" id="BAAAET010000005">
    <property type="protein sequence ID" value="GAA0700017.1"/>
    <property type="molecule type" value="Genomic_DNA"/>
</dbReference>
<dbReference type="PANTHER" id="PTHR47894:SF1">
    <property type="entry name" value="HTH-TYPE TRANSCRIPTIONAL REGULATOR VQSM"/>
    <property type="match status" value="1"/>
</dbReference>
<name>A0ABN1I9M9_9GAMM</name>
<evidence type="ECO:0000313" key="5">
    <source>
        <dbReference type="EMBL" id="GAA0700017.1"/>
    </source>
</evidence>
<evidence type="ECO:0000259" key="4">
    <source>
        <dbReference type="PROSITE" id="PS01124"/>
    </source>
</evidence>
<dbReference type="Gene3D" id="1.10.10.60">
    <property type="entry name" value="Homeodomain-like"/>
    <property type="match status" value="1"/>
</dbReference>
<evidence type="ECO:0000256" key="3">
    <source>
        <dbReference type="ARBA" id="ARBA00023163"/>
    </source>
</evidence>
<keyword evidence="1" id="KW-0805">Transcription regulation</keyword>
<dbReference type="Pfam" id="PF12833">
    <property type="entry name" value="HTH_18"/>
    <property type="match status" value="1"/>
</dbReference>
<proteinExistence type="predicted"/>
<evidence type="ECO:0000313" key="6">
    <source>
        <dbReference type="Proteomes" id="UP001499915"/>
    </source>
</evidence>
<dbReference type="SMART" id="SM00342">
    <property type="entry name" value="HTH_ARAC"/>
    <property type="match status" value="1"/>
</dbReference>
<keyword evidence="3" id="KW-0804">Transcription</keyword>
<gene>
    <name evidence="5" type="ORF">GCM10009104_31090</name>
</gene>
<sequence length="334" mass="38499">MRNDHHSVSTHFARTMVAAAKRHGLNHEQLLQDAGLNEQLINTPGLRITPEQLSRLTQGIWHMADDEFLCMGSSPSRYGVFALMTKQVLRCRSLRSVYHNLCRFYDLVGEAISLEFKVEGDIATLTLQLTDPDKDQDYTLREFLLLLLHRFPSWLIGQQIPLHYVTLDFPAPAHQNEHRLMYPCRTEYGQPTNSLVFGTELLNEPVVQTTRTLSTYLRSLPLDWFKRQAYYSVYTRRVMDYLEQSTDLAATNMESVAEELHMTSRTLRRKLTDEGTSFQDLKDDVRRDAAIHMLSQPSLPISQISRQLGFSEPAAFTRAFKQWTGVSPGIYRRS</sequence>
<keyword evidence="2" id="KW-0238">DNA-binding</keyword>
<dbReference type="PANTHER" id="PTHR47894">
    <property type="entry name" value="HTH-TYPE TRANSCRIPTIONAL REGULATOR GADX"/>
    <property type="match status" value="1"/>
</dbReference>
<comment type="caution">
    <text evidence="5">The sequence shown here is derived from an EMBL/GenBank/DDBJ whole genome shotgun (WGS) entry which is preliminary data.</text>
</comment>
<dbReference type="InterPro" id="IPR018060">
    <property type="entry name" value="HTH_AraC"/>
</dbReference>
<dbReference type="Proteomes" id="UP001499915">
    <property type="component" value="Unassembled WGS sequence"/>
</dbReference>
<dbReference type="InterPro" id="IPR009057">
    <property type="entry name" value="Homeodomain-like_sf"/>
</dbReference>
<dbReference type="PROSITE" id="PS01124">
    <property type="entry name" value="HTH_ARAC_FAMILY_2"/>
    <property type="match status" value="1"/>
</dbReference>
<organism evidence="5 6">
    <name type="scientific">Marinobacterium maritimum</name>
    <dbReference type="NCBI Taxonomy" id="500162"/>
    <lineage>
        <taxon>Bacteria</taxon>
        <taxon>Pseudomonadati</taxon>
        <taxon>Pseudomonadota</taxon>
        <taxon>Gammaproteobacteria</taxon>
        <taxon>Oceanospirillales</taxon>
        <taxon>Oceanospirillaceae</taxon>
        <taxon>Marinobacterium</taxon>
    </lineage>
</organism>
<reference evidence="5 6" key="1">
    <citation type="journal article" date="2019" name="Int. J. Syst. Evol. Microbiol.">
        <title>The Global Catalogue of Microorganisms (GCM) 10K type strain sequencing project: providing services to taxonomists for standard genome sequencing and annotation.</title>
        <authorList>
            <consortium name="The Broad Institute Genomics Platform"/>
            <consortium name="The Broad Institute Genome Sequencing Center for Infectious Disease"/>
            <person name="Wu L."/>
            <person name="Ma J."/>
        </authorList>
    </citation>
    <scope>NUCLEOTIDE SEQUENCE [LARGE SCALE GENOMIC DNA]</scope>
    <source>
        <strain evidence="5 6">JCM 15134</strain>
    </source>
</reference>
<dbReference type="Pfam" id="PF12625">
    <property type="entry name" value="Arabinose_bd"/>
    <property type="match status" value="1"/>
</dbReference>